<organism evidence="2 3">
    <name type="scientific">Agrocybe pediades</name>
    <dbReference type="NCBI Taxonomy" id="84607"/>
    <lineage>
        <taxon>Eukaryota</taxon>
        <taxon>Fungi</taxon>
        <taxon>Dikarya</taxon>
        <taxon>Basidiomycota</taxon>
        <taxon>Agaricomycotina</taxon>
        <taxon>Agaricomycetes</taxon>
        <taxon>Agaricomycetidae</taxon>
        <taxon>Agaricales</taxon>
        <taxon>Agaricineae</taxon>
        <taxon>Strophariaceae</taxon>
        <taxon>Agrocybe</taxon>
    </lineage>
</organism>
<dbReference type="Pfam" id="PF00388">
    <property type="entry name" value="PI-PLC-X"/>
    <property type="match status" value="1"/>
</dbReference>
<name>A0A8H4R3L0_9AGAR</name>
<reference evidence="2 3" key="1">
    <citation type="submission" date="2019-12" db="EMBL/GenBank/DDBJ databases">
        <authorList>
            <person name="Floudas D."/>
            <person name="Bentzer J."/>
            <person name="Ahren D."/>
            <person name="Johansson T."/>
            <person name="Persson P."/>
            <person name="Tunlid A."/>
        </authorList>
    </citation>
    <scope>NUCLEOTIDE SEQUENCE [LARGE SCALE GENOMIC DNA]</scope>
    <source>
        <strain evidence="2 3">CBS 102.39</strain>
    </source>
</reference>
<protein>
    <recommendedName>
        <fullName evidence="1">Phosphatidylinositol-specific phospholipase C X domain-containing protein</fullName>
    </recommendedName>
</protein>
<gene>
    <name evidence="2" type="ORF">D9613_012603</name>
</gene>
<dbReference type="Proteomes" id="UP000521872">
    <property type="component" value="Unassembled WGS sequence"/>
</dbReference>
<dbReference type="PANTHER" id="PTHR13593">
    <property type="match status" value="1"/>
</dbReference>
<dbReference type="SUPFAM" id="SSF51695">
    <property type="entry name" value="PLC-like phosphodiesterases"/>
    <property type="match status" value="1"/>
</dbReference>
<proteinExistence type="predicted"/>
<dbReference type="PANTHER" id="PTHR13593:SF116">
    <property type="entry name" value="PLC-LIKE PHOSPHODIESTERASE"/>
    <property type="match status" value="1"/>
</dbReference>
<dbReference type="AlphaFoldDB" id="A0A8H4R3L0"/>
<dbReference type="GO" id="GO:0008081">
    <property type="term" value="F:phosphoric diester hydrolase activity"/>
    <property type="evidence" value="ECO:0007669"/>
    <property type="project" value="InterPro"/>
</dbReference>
<dbReference type="InterPro" id="IPR000909">
    <property type="entry name" value="PLipase_C_PInositol-sp_X_dom"/>
</dbReference>
<feature type="domain" description="Phosphatidylinositol-specific phospholipase C X" evidence="1">
    <location>
        <begin position="87"/>
        <end position="207"/>
    </location>
</feature>
<dbReference type="InterPro" id="IPR017946">
    <property type="entry name" value="PLC-like_Pdiesterase_TIM-brl"/>
</dbReference>
<dbReference type="EMBL" id="JAACJL010000006">
    <property type="protein sequence ID" value="KAF4621591.1"/>
    <property type="molecule type" value="Genomic_DNA"/>
</dbReference>
<accession>A0A8H4R3L0</accession>
<keyword evidence="3" id="KW-1185">Reference proteome</keyword>
<evidence type="ECO:0000313" key="2">
    <source>
        <dbReference type="EMBL" id="KAF4621591.1"/>
    </source>
</evidence>
<evidence type="ECO:0000259" key="1">
    <source>
        <dbReference type="Pfam" id="PF00388"/>
    </source>
</evidence>
<dbReference type="PROSITE" id="PS50007">
    <property type="entry name" value="PIPLC_X_DOMAIN"/>
    <property type="match status" value="1"/>
</dbReference>
<sequence length="369" mass="42386">MDQRSNALRESALEEIIRRGEPILGTTADYHESGKYSRWMANFPDKTQLVHMNLPGTHDTCTWNYTPEVQESLERYTGPIPDSRIYRCQRRSIFAMLNDGIRVLDLRYAWNPDLETIGFYHSKALLSPTTRMEDVFFGLYHWLDDHPTETILVSLNYEPGTGTSNDAKLQEKLYHILTSKLAKKYWSQTRGKLGILGENRRRLILLQRFNFNLLPAHLSERIGIHLDPEHWTVNGKATELTYNAVECHVAYIQDYYRIDPSPDSNPASCIEDKLQVIKNHLERAIDPSLQPDQLFISFASASFRIEEPDLTPETYAAGNDDSLKGINGELLPWLTKHSGKRFGIILLDFYEAVPELVGAIISQQVRSKF</sequence>
<dbReference type="GO" id="GO:0006629">
    <property type="term" value="P:lipid metabolic process"/>
    <property type="evidence" value="ECO:0007669"/>
    <property type="project" value="InterPro"/>
</dbReference>
<dbReference type="Gene3D" id="3.20.20.190">
    <property type="entry name" value="Phosphatidylinositol (PI) phosphodiesterase"/>
    <property type="match status" value="1"/>
</dbReference>
<dbReference type="InterPro" id="IPR051057">
    <property type="entry name" value="PI-PLC_domain"/>
</dbReference>
<comment type="caution">
    <text evidence="2">The sequence shown here is derived from an EMBL/GenBank/DDBJ whole genome shotgun (WGS) entry which is preliminary data.</text>
</comment>
<evidence type="ECO:0000313" key="3">
    <source>
        <dbReference type="Proteomes" id="UP000521872"/>
    </source>
</evidence>